<reference evidence="1" key="1">
    <citation type="submission" date="2013-04" db="EMBL/GenBank/DDBJ databases">
        <authorList>
            <person name="Qu J."/>
            <person name="Murali S.C."/>
            <person name="Bandaranaike D."/>
            <person name="Bellair M."/>
            <person name="Blankenburg K."/>
            <person name="Chao H."/>
            <person name="Dinh H."/>
            <person name="Doddapaneni H."/>
            <person name="Downs B."/>
            <person name="Dugan-Rocha S."/>
            <person name="Elkadiri S."/>
            <person name="Gnanaolivu R.D."/>
            <person name="Hernandez B."/>
            <person name="Javaid M."/>
            <person name="Jayaseelan J.C."/>
            <person name="Lee S."/>
            <person name="Li M."/>
            <person name="Ming W."/>
            <person name="Munidasa M."/>
            <person name="Muniz J."/>
            <person name="Nguyen L."/>
            <person name="Ongeri F."/>
            <person name="Osuji N."/>
            <person name="Pu L.-L."/>
            <person name="Puazo M."/>
            <person name="Qu C."/>
            <person name="Quiroz J."/>
            <person name="Raj R."/>
            <person name="Weissenberger G."/>
            <person name="Xin Y."/>
            <person name="Zou X."/>
            <person name="Han Y."/>
            <person name="Richards S."/>
            <person name="Worley K."/>
            <person name="Muzny D."/>
            <person name="Gibbs R."/>
        </authorList>
    </citation>
    <scope>NUCLEOTIDE SEQUENCE</scope>
    <source>
        <strain evidence="1">Sampled in the wild</strain>
    </source>
</reference>
<comment type="caution">
    <text evidence="1">The sequence shown here is derived from an EMBL/GenBank/DDBJ whole genome shotgun (WGS) entry which is preliminary data.</text>
</comment>
<proteinExistence type="predicted"/>
<sequence length="169" mass="18818">MNIITTWAESALPSSKENVNSHMGSRLVTAVEEIASAMLRLALEFGEKGFLQREFILDLRKLLREITGEGQQRMPQPTGARAIPPSVQPEIENVCQHPDHQLPPEYIASTQCPACIQSMNGSSAVMNTFGGIPSAPQYLPFRFNRNWSIAPVGAQPGELSRDESWRRMR</sequence>
<accession>A0A8K0P0E5</accession>
<evidence type="ECO:0000313" key="2">
    <source>
        <dbReference type="Proteomes" id="UP000792457"/>
    </source>
</evidence>
<dbReference type="AlphaFoldDB" id="A0A8K0P0E5"/>
<dbReference type="Proteomes" id="UP000792457">
    <property type="component" value="Unassembled WGS sequence"/>
</dbReference>
<name>A0A8K0P0E5_LADFU</name>
<dbReference type="EMBL" id="KZ308357">
    <property type="protein sequence ID" value="KAG8228063.1"/>
    <property type="molecule type" value="Genomic_DNA"/>
</dbReference>
<gene>
    <name evidence="1" type="ORF">J437_LFUL007233</name>
</gene>
<evidence type="ECO:0000313" key="1">
    <source>
        <dbReference type="EMBL" id="KAG8228063.1"/>
    </source>
</evidence>
<reference evidence="1" key="2">
    <citation type="submission" date="2017-10" db="EMBL/GenBank/DDBJ databases">
        <title>Ladona fulva Genome sequencing and assembly.</title>
        <authorList>
            <person name="Murali S."/>
            <person name="Richards S."/>
            <person name="Bandaranaike D."/>
            <person name="Bellair M."/>
            <person name="Blankenburg K."/>
            <person name="Chao H."/>
            <person name="Dinh H."/>
            <person name="Doddapaneni H."/>
            <person name="Dugan-Rocha S."/>
            <person name="Elkadiri S."/>
            <person name="Gnanaolivu R."/>
            <person name="Hernandez B."/>
            <person name="Skinner E."/>
            <person name="Javaid M."/>
            <person name="Lee S."/>
            <person name="Li M."/>
            <person name="Ming W."/>
            <person name="Munidasa M."/>
            <person name="Muniz J."/>
            <person name="Nguyen L."/>
            <person name="Hughes D."/>
            <person name="Osuji N."/>
            <person name="Pu L.-L."/>
            <person name="Puazo M."/>
            <person name="Qu C."/>
            <person name="Quiroz J."/>
            <person name="Raj R."/>
            <person name="Weissenberger G."/>
            <person name="Xin Y."/>
            <person name="Zou X."/>
            <person name="Han Y."/>
            <person name="Worley K."/>
            <person name="Muzny D."/>
            <person name="Gibbs R."/>
        </authorList>
    </citation>
    <scope>NUCLEOTIDE SEQUENCE</scope>
    <source>
        <strain evidence="1">Sampled in the wild</strain>
    </source>
</reference>
<protein>
    <submittedName>
        <fullName evidence="1">Uncharacterized protein</fullName>
    </submittedName>
</protein>
<organism evidence="1 2">
    <name type="scientific">Ladona fulva</name>
    <name type="common">Scarce chaser dragonfly</name>
    <name type="synonym">Libellula fulva</name>
    <dbReference type="NCBI Taxonomy" id="123851"/>
    <lineage>
        <taxon>Eukaryota</taxon>
        <taxon>Metazoa</taxon>
        <taxon>Ecdysozoa</taxon>
        <taxon>Arthropoda</taxon>
        <taxon>Hexapoda</taxon>
        <taxon>Insecta</taxon>
        <taxon>Pterygota</taxon>
        <taxon>Palaeoptera</taxon>
        <taxon>Odonata</taxon>
        <taxon>Epiprocta</taxon>
        <taxon>Anisoptera</taxon>
        <taxon>Libelluloidea</taxon>
        <taxon>Libellulidae</taxon>
        <taxon>Ladona</taxon>
    </lineage>
</organism>
<keyword evidence="2" id="KW-1185">Reference proteome</keyword>